<dbReference type="EMBL" id="AP023440">
    <property type="protein sequence ID" value="BCL25399.1"/>
    <property type="molecule type" value="Genomic_DNA"/>
</dbReference>
<dbReference type="InterPro" id="IPR036390">
    <property type="entry name" value="WH_DNA-bd_sf"/>
</dbReference>
<dbReference type="PROSITE" id="PS00894">
    <property type="entry name" value="HTH_DEOR_1"/>
    <property type="match status" value="1"/>
</dbReference>
<evidence type="ECO:0000256" key="2">
    <source>
        <dbReference type="ARBA" id="ARBA00023125"/>
    </source>
</evidence>
<dbReference type="InterPro" id="IPR028082">
    <property type="entry name" value="Peripla_BP_I"/>
</dbReference>
<dbReference type="SMART" id="SM00420">
    <property type="entry name" value="HTH_DEOR"/>
    <property type="match status" value="1"/>
</dbReference>
<dbReference type="Pfam" id="PF13377">
    <property type="entry name" value="Peripla_BP_3"/>
    <property type="match status" value="1"/>
</dbReference>
<keyword evidence="2" id="KW-0238">DNA-binding</keyword>
<dbReference type="InterPro" id="IPR001034">
    <property type="entry name" value="DeoR_HTH"/>
</dbReference>
<feature type="domain" description="HTH deoR-type" evidence="5">
    <location>
        <begin position="20"/>
        <end position="75"/>
    </location>
</feature>
<dbReference type="AlphaFoldDB" id="A0A7G1NRE0"/>
<dbReference type="GO" id="GO:0003700">
    <property type="term" value="F:DNA-binding transcription factor activity"/>
    <property type="evidence" value="ECO:0007669"/>
    <property type="project" value="InterPro"/>
</dbReference>
<organism evidence="6 7">
    <name type="scientific">Streptomyces aurantiacus</name>
    <dbReference type="NCBI Taxonomy" id="47760"/>
    <lineage>
        <taxon>Bacteria</taxon>
        <taxon>Bacillati</taxon>
        <taxon>Actinomycetota</taxon>
        <taxon>Actinomycetes</taxon>
        <taxon>Kitasatosporales</taxon>
        <taxon>Streptomycetaceae</taxon>
        <taxon>Streptomyces</taxon>
        <taxon>Streptomyces aurantiacus group</taxon>
    </lineage>
</organism>
<proteinExistence type="predicted"/>
<dbReference type="PANTHER" id="PTHR30146:SF155">
    <property type="entry name" value="ALANINE RACEMASE"/>
    <property type="match status" value="1"/>
</dbReference>
<dbReference type="PROSITE" id="PS51000">
    <property type="entry name" value="HTH_DEOR_2"/>
    <property type="match status" value="1"/>
</dbReference>
<keyword evidence="7" id="KW-1185">Reference proteome</keyword>
<protein>
    <submittedName>
        <fullName evidence="6">DeoR family transcriptional regulator</fullName>
    </submittedName>
</protein>
<reference evidence="6 7" key="1">
    <citation type="journal article" date="2014" name="Int. J. Syst. Evol. Microbiol.">
        <title>Complete genome sequence of Corynebacterium casei LMG S-19264T (=DSM 44701T), isolated from a smear-ripened cheese.</title>
        <authorList>
            <consortium name="US DOE Joint Genome Institute (JGI-PGF)"/>
            <person name="Walter F."/>
            <person name="Albersmeier A."/>
            <person name="Kalinowski J."/>
            <person name="Ruckert C."/>
        </authorList>
    </citation>
    <scope>NUCLEOTIDE SEQUENCE [LARGE SCALE GENOMIC DNA]</scope>
    <source>
        <strain evidence="6 7">JCM 4677</strain>
    </source>
</reference>
<feature type="region of interest" description="Disordered" evidence="4">
    <location>
        <begin position="376"/>
        <end position="406"/>
    </location>
</feature>
<evidence type="ECO:0000256" key="1">
    <source>
        <dbReference type="ARBA" id="ARBA00023015"/>
    </source>
</evidence>
<evidence type="ECO:0000313" key="7">
    <source>
        <dbReference type="Proteomes" id="UP000516444"/>
    </source>
</evidence>
<dbReference type="InterPro" id="IPR036388">
    <property type="entry name" value="WH-like_DNA-bd_sf"/>
</dbReference>
<dbReference type="InterPro" id="IPR018356">
    <property type="entry name" value="Tscrpt_reg_HTH_DeoR_CS"/>
</dbReference>
<evidence type="ECO:0000256" key="3">
    <source>
        <dbReference type="ARBA" id="ARBA00023163"/>
    </source>
</evidence>
<dbReference type="SUPFAM" id="SSF46785">
    <property type="entry name" value="Winged helix' DNA-binding domain"/>
    <property type="match status" value="1"/>
</dbReference>
<dbReference type="Pfam" id="PF08220">
    <property type="entry name" value="HTH_DeoR"/>
    <property type="match status" value="1"/>
</dbReference>
<dbReference type="Gene3D" id="1.10.10.10">
    <property type="entry name" value="Winged helix-like DNA-binding domain superfamily/Winged helix DNA-binding domain"/>
    <property type="match status" value="1"/>
</dbReference>
<keyword evidence="3" id="KW-0804">Transcription</keyword>
<name>A0A7G1NRE0_9ACTN</name>
<dbReference type="InterPro" id="IPR046335">
    <property type="entry name" value="LacI/GalR-like_sensor"/>
</dbReference>
<accession>A0A7G1NRE0</accession>
<dbReference type="SUPFAM" id="SSF53822">
    <property type="entry name" value="Periplasmic binding protein-like I"/>
    <property type="match status" value="1"/>
</dbReference>
<evidence type="ECO:0000313" key="6">
    <source>
        <dbReference type="EMBL" id="BCL25399.1"/>
    </source>
</evidence>
<dbReference type="Gene3D" id="3.40.50.2300">
    <property type="match status" value="2"/>
</dbReference>
<gene>
    <name evidence="6" type="ORF">GCM10017557_02580</name>
</gene>
<dbReference type="PRINTS" id="PR00037">
    <property type="entry name" value="HTHLACR"/>
</dbReference>
<dbReference type="GO" id="GO:0000976">
    <property type="term" value="F:transcription cis-regulatory region binding"/>
    <property type="evidence" value="ECO:0007669"/>
    <property type="project" value="TreeGrafter"/>
</dbReference>
<dbReference type="Proteomes" id="UP000516444">
    <property type="component" value="Chromosome"/>
</dbReference>
<dbReference type="PANTHER" id="PTHR30146">
    <property type="entry name" value="LACI-RELATED TRANSCRIPTIONAL REPRESSOR"/>
    <property type="match status" value="1"/>
</dbReference>
<keyword evidence="1" id="KW-0805">Transcription regulation</keyword>
<evidence type="ECO:0000256" key="4">
    <source>
        <dbReference type="SAM" id="MobiDB-lite"/>
    </source>
</evidence>
<evidence type="ECO:0000259" key="5">
    <source>
        <dbReference type="PROSITE" id="PS51000"/>
    </source>
</evidence>
<sequence length="406" mass="43860">MMTGIVQTNISGWGKVREPVDLRRQRILAAVQARGAARVRDLADELQVSVVTVRRDVEELTREGRLRRGHGVVRSTLPAQEVLSGGLSEGDRVAVVVPERHSYLTETLHGARTALEEAGMRMALHIAPQVTGAERPLVERALADGARGLLLAPRWHSRAAEDADHGWLAALDVPTVLMERRPRQGSAAHALDSVCSDHWYGAHLAVEHLVGLGHRRIVFATREDSPTARTLRAAFTSIAGAHPLLEEWAWALISPQAGREGPYTADETAGLPRLLRRVRATAVVLHSDVDALMVVQQLADDAVRVPEDCSVVAYDDVVAALATSPLTAVSPPKAEVGRVAAELLVQRLREGGERPARRVELLPRLMVRGSTRAWRGPLEGTAAQSGTARDDAGRSDAATVDVTTPN</sequence>
<dbReference type="KEGG" id="sgm:GCM10017557_02580"/>